<keyword evidence="2" id="KW-0812">Transmembrane</keyword>
<protein>
    <submittedName>
        <fullName evidence="3">ElaB/YqjD/DUF883 family membrane-anchored ribosome-binding protein</fullName>
    </submittedName>
</protein>
<reference evidence="3 4" key="1">
    <citation type="submission" date="2023-07" db="EMBL/GenBank/DDBJ databases">
        <title>Sorghum-associated microbial communities from plants grown in Nebraska, USA.</title>
        <authorList>
            <person name="Schachtman D."/>
        </authorList>
    </citation>
    <scope>NUCLEOTIDE SEQUENCE [LARGE SCALE GENOMIC DNA]</scope>
    <source>
        <strain evidence="3 4">DS1781</strain>
    </source>
</reference>
<name>A0ABU1NDV8_9BURK</name>
<feature type="transmembrane region" description="Helical" evidence="2">
    <location>
        <begin position="119"/>
        <end position="138"/>
    </location>
</feature>
<feature type="region of interest" description="Disordered" evidence="1">
    <location>
        <begin position="1"/>
        <end position="63"/>
    </location>
</feature>
<keyword evidence="2" id="KW-0472">Membrane</keyword>
<feature type="compositionally biased region" description="Polar residues" evidence="1">
    <location>
        <begin position="33"/>
        <end position="49"/>
    </location>
</feature>
<dbReference type="Proteomes" id="UP001184230">
    <property type="component" value="Unassembled WGS sequence"/>
</dbReference>
<keyword evidence="4" id="KW-1185">Reference proteome</keyword>
<gene>
    <name evidence="3" type="ORF">J2739_002255</name>
</gene>
<evidence type="ECO:0000256" key="1">
    <source>
        <dbReference type="SAM" id="MobiDB-lite"/>
    </source>
</evidence>
<accession>A0ABU1NDV8</accession>
<dbReference type="RefSeq" id="WP_309901531.1">
    <property type="nucleotide sequence ID" value="NZ_JAVDRF010000004.1"/>
</dbReference>
<sequence length="142" mass="14437">METNASNSRPTEDQTDAGGSIGVAAEGTPAAGPSTQLGQANTGDPASTRRSTEDGDSAGAAEGYLQEAKAKAAGAAQAAKTYAKDAVNAAGQKIESMKGQASELRERSTAYVSEEPWKAVVYAAAGSAVLTALLLLFMRGRR</sequence>
<evidence type="ECO:0000313" key="3">
    <source>
        <dbReference type="EMBL" id="MDR6536482.1"/>
    </source>
</evidence>
<evidence type="ECO:0000256" key="2">
    <source>
        <dbReference type="SAM" id="Phobius"/>
    </source>
</evidence>
<dbReference type="EMBL" id="JAVDRF010000004">
    <property type="protein sequence ID" value="MDR6536482.1"/>
    <property type="molecule type" value="Genomic_DNA"/>
</dbReference>
<organism evidence="3 4">
    <name type="scientific">Variovorax soli</name>
    <dbReference type="NCBI Taxonomy" id="376815"/>
    <lineage>
        <taxon>Bacteria</taxon>
        <taxon>Pseudomonadati</taxon>
        <taxon>Pseudomonadota</taxon>
        <taxon>Betaproteobacteria</taxon>
        <taxon>Burkholderiales</taxon>
        <taxon>Comamonadaceae</taxon>
        <taxon>Variovorax</taxon>
    </lineage>
</organism>
<keyword evidence="2" id="KW-1133">Transmembrane helix</keyword>
<proteinExistence type="predicted"/>
<evidence type="ECO:0000313" key="4">
    <source>
        <dbReference type="Proteomes" id="UP001184230"/>
    </source>
</evidence>
<comment type="caution">
    <text evidence="3">The sequence shown here is derived from an EMBL/GenBank/DDBJ whole genome shotgun (WGS) entry which is preliminary data.</text>
</comment>